<dbReference type="RefSeq" id="WP_108025285.1">
    <property type="nucleotide sequence ID" value="NZ_QBKR01000021.1"/>
</dbReference>
<dbReference type="Pfam" id="PF07875">
    <property type="entry name" value="Coat_F"/>
    <property type="match status" value="1"/>
</dbReference>
<dbReference type="OrthoDB" id="1685263at2"/>
<name>A0A2T6BGK1_9BACL</name>
<dbReference type="EMBL" id="QBKR01000021">
    <property type="protein sequence ID" value="PTX55180.1"/>
    <property type="molecule type" value="Genomic_DNA"/>
</dbReference>
<evidence type="ECO:0000313" key="2">
    <source>
        <dbReference type="Proteomes" id="UP000244240"/>
    </source>
</evidence>
<dbReference type="AlphaFoldDB" id="A0A2T6BGK1"/>
<comment type="caution">
    <text evidence="1">The sequence shown here is derived from an EMBL/GenBank/DDBJ whole genome shotgun (WGS) entry which is preliminary data.</text>
</comment>
<proteinExistence type="predicted"/>
<sequence>MGLLEREMAQDMLMMEKQLTQSYSHTESYCANRALREAMHRMHTETEELHTRLFNTMHQKGWVQTPVAGQQEIESAILHWEQQALKQPELGGDKHQKDRR</sequence>
<reference evidence="1 2" key="1">
    <citation type="submission" date="2018-04" db="EMBL/GenBank/DDBJ databases">
        <title>Genomic Encyclopedia of Archaeal and Bacterial Type Strains, Phase II (KMG-II): from individual species to whole genera.</title>
        <authorList>
            <person name="Goeker M."/>
        </authorList>
    </citation>
    <scope>NUCLEOTIDE SEQUENCE [LARGE SCALE GENOMIC DNA]</scope>
    <source>
        <strain evidence="1 2">DSM 45787</strain>
    </source>
</reference>
<accession>A0A2T6BGK1</accession>
<evidence type="ECO:0000313" key="1">
    <source>
        <dbReference type="EMBL" id="PTX55180.1"/>
    </source>
</evidence>
<dbReference type="Gene3D" id="1.20.1260.10">
    <property type="match status" value="1"/>
</dbReference>
<dbReference type="InterPro" id="IPR012851">
    <property type="entry name" value="Spore_coat_CotF-like"/>
</dbReference>
<protein>
    <submittedName>
        <fullName evidence="1">Coat F domain-containing protein</fullName>
    </submittedName>
</protein>
<dbReference type="Proteomes" id="UP000244240">
    <property type="component" value="Unassembled WGS sequence"/>
</dbReference>
<organism evidence="1 2">
    <name type="scientific">Melghirimyces profundicolus</name>
    <dbReference type="NCBI Taxonomy" id="1242148"/>
    <lineage>
        <taxon>Bacteria</taxon>
        <taxon>Bacillati</taxon>
        <taxon>Bacillota</taxon>
        <taxon>Bacilli</taxon>
        <taxon>Bacillales</taxon>
        <taxon>Thermoactinomycetaceae</taxon>
        <taxon>Melghirimyces</taxon>
    </lineage>
</organism>
<gene>
    <name evidence="1" type="ORF">C8P63_12160</name>
</gene>
<keyword evidence="2" id="KW-1185">Reference proteome</keyword>
<dbReference type="InterPro" id="IPR012347">
    <property type="entry name" value="Ferritin-like"/>
</dbReference>